<dbReference type="AlphaFoldDB" id="A0A1D1VCZ6"/>
<feature type="repeat" description="ANK" evidence="3">
    <location>
        <begin position="401"/>
        <end position="433"/>
    </location>
</feature>
<reference evidence="4 5" key="1">
    <citation type="journal article" date="2016" name="Nat. Commun.">
        <title>Extremotolerant tardigrade genome and improved radiotolerance of human cultured cells by tardigrade-unique protein.</title>
        <authorList>
            <person name="Hashimoto T."/>
            <person name="Horikawa D.D."/>
            <person name="Saito Y."/>
            <person name="Kuwahara H."/>
            <person name="Kozuka-Hata H."/>
            <person name="Shin-I T."/>
            <person name="Minakuchi Y."/>
            <person name="Ohishi K."/>
            <person name="Motoyama A."/>
            <person name="Aizu T."/>
            <person name="Enomoto A."/>
            <person name="Kondo K."/>
            <person name="Tanaka S."/>
            <person name="Hara Y."/>
            <person name="Koshikawa S."/>
            <person name="Sagara H."/>
            <person name="Miura T."/>
            <person name="Yokobori S."/>
            <person name="Miyagawa K."/>
            <person name="Suzuki Y."/>
            <person name="Kubo T."/>
            <person name="Oyama M."/>
            <person name="Kohara Y."/>
            <person name="Fujiyama A."/>
            <person name="Arakawa K."/>
            <person name="Katayama T."/>
            <person name="Toyoda A."/>
            <person name="Kunieda T."/>
        </authorList>
    </citation>
    <scope>NUCLEOTIDE SEQUENCE [LARGE SCALE GENOMIC DNA]</scope>
    <source>
        <strain evidence="4 5">YOKOZUNA-1</strain>
    </source>
</reference>
<name>A0A1D1VCZ6_RAMVA</name>
<dbReference type="STRING" id="947166.A0A1D1VCZ6"/>
<feature type="repeat" description="ANK" evidence="3">
    <location>
        <begin position="368"/>
        <end position="400"/>
    </location>
</feature>
<evidence type="ECO:0000256" key="3">
    <source>
        <dbReference type="PROSITE-ProRule" id="PRU00023"/>
    </source>
</evidence>
<accession>A0A1D1VCZ6</accession>
<feature type="repeat" description="ANK" evidence="3">
    <location>
        <begin position="335"/>
        <end position="367"/>
    </location>
</feature>
<dbReference type="PROSITE" id="PS50297">
    <property type="entry name" value="ANK_REP_REGION"/>
    <property type="match status" value="5"/>
</dbReference>
<dbReference type="InterPro" id="IPR036770">
    <property type="entry name" value="Ankyrin_rpt-contain_sf"/>
</dbReference>
<gene>
    <name evidence="4" type="primary">RvY_09871</name>
    <name evidence="4" type="synonym">RvY_09871.1</name>
    <name evidence="4" type="ORF">RvY_09871-1</name>
</gene>
<protein>
    <submittedName>
        <fullName evidence="4">Uncharacterized protein</fullName>
    </submittedName>
</protein>
<dbReference type="InterPro" id="IPR002110">
    <property type="entry name" value="Ankyrin_rpt"/>
</dbReference>
<keyword evidence="1" id="KW-0677">Repeat</keyword>
<dbReference type="OrthoDB" id="195446at2759"/>
<feature type="repeat" description="ANK" evidence="3">
    <location>
        <begin position="235"/>
        <end position="267"/>
    </location>
</feature>
<evidence type="ECO:0000313" key="5">
    <source>
        <dbReference type="Proteomes" id="UP000186922"/>
    </source>
</evidence>
<comment type="caution">
    <text evidence="4">The sequence shown here is derived from an EMBL/GenBank/DDBJ whole genome shotgun (WGS) entry which is preliminary data.</text>
</comment>
<dbReference type="Gene3D" id="1.25.40.20">
    <property type="entry name" value="Ankyrin repeat-containing domain"/>
    <property type="match status" value="4"/>
</dbReference>
<dbReference type="PRINTS" id="PR01415">
    <property type="entry name" value="ANKYRIN"/>
</dbReference>
<keyword evidence="2 3" id="KW-0040">ANK repeat</keyword>
<evidence type="ECO:0000256" key="2">
    <source>
        <dbReference type="ARBA" id="ARBA00023043"/>
    </source>
</evidence>
<dbReference type="SUPFAM" id="SSF48403">
    <property type="entry name" value="Ankyrin repeat"/>
    <property type="match status" value="1"/>
</dbReference>
<dbReference type="EMBL" id="BDGG01000005">
    <property type="protein sequence ID" value="GAU98770.1"/>
    <property type="molecule type" value="Genomic_DNA"/>
</dbReference>
<feature type="repeat" description="ANK" evidence="3">
    <location>
        <begin position="127"/>
        <end position="159"/>
    </location>
</feature>
<dbReference type="PANTHER" id="PTHR24198:SF165">
    <property type="entry name" value="ANKYRIN REPEAT-CONTAINING PROTEIN-RELATED"/>
    <property type="match status" value="1"/>
</dbReference>
<evidence type="ECO:0000313" key="4">
    <source>
        <dbReference type="EMBL" id="GAU98770.1"/>
    </source>
</evidence>
<dbReference type="SMART" id="SM00248">
    <property type="entry name" value="ANK"/>
    <property type="match status" value="10"/>
</dbReference>
<dbReference type="Pfam" id="PF12796">
    <property type="entry name" value="Ank_2"/>
    <property type="match status" value="3"/>
</dbReference>
<keyword evidence="5" id="KW-1185">Reference proteome</keyword>
<sequence>MAFANFSFAAPAEPDPTYVPDFRVLRDVGDSILPLFGEDDGTIPDGTGQQLLEGCMERNWVLTDHLIRLLETAWRIKQAQDDVKKAVNTQDEKTGFTPAYLCVRENKPAFAEKLANLGADLNVRIRDGSTALHFAAANLKEDVVRLLITVGSDASLQGGPLNQLPLHVACARKHGAFPVVQYLVYLSGEYARLMMDAQGETALWRATEACHFHLVKELLKEQAAAQLSYQNKVQNGDTVMHSALRRGQTDFLKVFIDTGASVNIQNFDGQTLLHIAVQNVNKAAITLLHEHNANAELVDKYERTPLHLAVERGLDDVVNMLTELYSGSIHIRTKDGSTLAHIASLSGHPETVLTLLKRGVYLHMPNKTGALALHAAARTGHSSVVKALLMKGSKVDAKTRSNYTALHLAIEYAKSSVVEVLLGAGASVHTKGAR</sequence>
<dbReference type="Proteomes" id="UP000186922">
    <property type="component" value="Unassembled WGS sequence"/>
</dbReference>
<organism evidence="4 5">
    <name type="scientific">Ramazzottius varieornatus</name>
    <name type="common">Water bear</name>
    <name type="synonym">Tardigrade</name>
    <dbReference type="NCBI Taxonomy" id="947166"/>
    <lineage>
        <taxon>Eukaryota</taxon>
        <taxon>Metazoa</taxon>
        <taxon>Ecdysozoa</taxon>
        <taxon>Tardigrada</taxon>
        <taxon>Eutardigrada</taxon>
        <taxon>Parachela</taxon>
        <taxon>Hypsibioidea</taxon>
        <taxon>Ramazzottiidae</taxon>
        <taxon>Ramazzottius</taxon>
    </lineage>
</organism>
<dbReference type="PANTHER" id="PTHR24198">
    <property type="entry name" value="ANKYRIN REPEAT AND PROTEIN KINASE DOMAIN-CONTAINING PROTEIN"/>
    <property type="match status" value="1"/>
</dbReference>
<dbReference type="PROSITE" id="PS50088">
    <property type="entry name" value="ANK_REPEAT"/>
    <property type="match status" value="6"/>
</dbReference>
<proteinExistence type="predicted"/>
<feature type="repeat" description="ANK" evidence="3">
    <location>
        <begin position="268"/>
        <end position="300"/>
    </location>
</feature>
<evidence type="ECO:0000256" key="1">
    <source>
        <dbReference type="ARBA" id="ARBA00022737"/>
    </source>
</evidence>